<dbReference type="Pfam" id="PF00431">
    <property type="entry name" value="CUB"/>
    <property type="match status" value="1"/>
</dbReference>
<dbReference type="EnsemblMetazoa" id="BGLB025513-RD">
    <property type="protein sequence ID" value="BGLB025513-PD"/>
    <property type="gene ID" value="BGLB025513"/>
</dbReference>
<dbReference type="KEGG" id="bgt:106070292"/>
<proteinExistence type="predicted"/>
<dbReference type="Proteomes" id="UP000076420">
    <property type="component" value="Unassembled WGS sequence"/>
</dbReference>
<accession>A0A2C9L045</accession>
<dbReference type="AlphaFoldDB" id="A0A2C9L045"/>
<dbReference type="VEuPathDB" id="VectorBase:BGLB025513"/>
<keyword evidence="1" id="KW-1015">Disulfide bond</keyword>
<feature type="region of interest" description="Disordered" evidence="3">
    <location>
        <begin position="50"/>
        <end position="69"/>
    </location>
</feature>
<dbReference type="InterPro" id="IPR035914">
    <property type="entry name" value="Sperma_CUB_dom_sf"/>
</dbReference>
<evidence type="ECO:0000256" key="3">
    <source>
        <dbReference type="SAM" id="MobiDB-lite"/>
    </source>
</evidence>
<evidence type="ECO:0000313" key="6">
    <source>
        <dbReference type="Proteomes" id="UP000076420"/>
    </source>
</evidence>
<dbReference type="PROSITE" id="PS01180">
    <property type="entry name" value="CUB"/>
    <property type="match status" value="1"/>
</dbReference>
<dbReference type="OrthoDB" id="6345439at2759"/>
<evidence type="ECO:0000313" key="5">
    <source>
        <dbReference type="EnsemblMetazoa" id="BGLB025513-PA"/>
    </source>
</evidence>
<comment type="caution">
    <text evidence="2">Lacks conserved residue(s) required for the propagation of feature annotation.</text>
</comment>
<evidence type="ECO:0000256" key="1">
    <source>
        <dbReference type="ARBA" id="ARBA00023157"/>
    </source>
</evidence>
<dbReference type="VEuPathDB" id="VectorBase:BGLAX_050339"/>
<gene>
    <name evidence="5" type="primary">106070292</name>
</gene>
<dbReference type="EnsemblMetazoa" id="BGLB025513-RA">
    <property type="protein sequence ID" value="BGLB025513-PA"/>
    <property type="gene ID" value="BGLB025513"/>
</dbReference>
<name>A0A2C9L045_BIOGL</name>
<dbReference type="SMART" id="SM00042">
    <property type="entry name" value="CUB"/>
    <property type="match status" value="1"/>
</dbReference>
<dbReference type="Gene3D" id="2.60.120.290">
    <property type="entry name" value="Spermadhesin, CUB domain"/>
    <property type="match status" value="1"/>
</dbReference>
<evidence type="ECO:0000259" key="4">
    <source>
        <dbReference type="PROSITE" id="PS01180"/>
    </source>
</evidence>
<dbReference type="SUPFAM" id="SSF49854">
    <property type="entry name" value="Spermadhesin, CUB domain"/>
    <property type="match status" value="1"/>
</dbReference>
<dbReference type="EnsemblMetazoa" id="BGLB025513-RC">
    <property type="protein sequence ID" value="BGLB025513-PC"/>
    <property type="gene ID" value="BGLB025513"/>
</dbReference>
<protein>
    <recommendedName>
        <fullName evidence="4">CUB domain-containing protein</fullName>
    </recommendedName>
</protein>
<sequence length="251" mass="27481">MTTSVFTMTTSVFTMTTSVFTMTTSVFTMTTSAFTIILLCITSSVGTAQSNQTQITPGNRTTSSPTQVNGKTFPANSATISVNSTELCKDTSSFVVDTRTVLYVQSPNFGSSNRYPNNVQCFLELKTQAHAVVLEFKFIAFDVQLSENCQADSLCMYGVKFCGDCLVDRYYRYIIPENSAFTLVFISDGDIPAPGFKAMMQASPATSEKVFFPVGGFGSHPTQPFFTTKVYNEAYVTSYKDRCVAAKPETT</sequence>
<dbReference type="CDD" id="cd00041">
    <property type="entry name" value="CUB"/>
    <property type="match status" value="1"/>
</dbReference>
<reference evidence="5" key="1">
    <citation type="submission" date="2020-05" db="UniProtKB">
        <authorList>
            <consortium name="EnsemblMetazoa"/>
        </authorList>
    </citation>
    <scope>IDENTIFICATION</scope>
    <source>
        <strain evidence="5">BB02</strain>
    </source>
</reference>
<dbReference type="RefSeq" id="XP_013085600.2">
    <property type="nucleotide sequence ID" value="XM_013230146.2"/>
</dbReference>
<evidence type="ECO:0000256" key="2">
    <source>
        <dbReference type="PROSITE-ProRule" id="PRU00059"/>
    </source>
</evidence>
<feature type="domain" description="CUB" evidence="4">
    <location>
        <begin position="88"/>
        <end position="203"/>
    </location>
</feature>
<dbReference type="InterPro" id="IPR000859">
    <property type="entry name" value="CUB_dom"/>
</dbReference>
<dbReference type="RefSeq" id="XP_013085601.2">
    <property type="nucleotide sequence ID" value="XM_013230147.2"/>
</dbReference>
<organism evidence="5 6">
    <name type="scientific">Biomphalaria glabrata</name>
    <name type="common">Bloodfluke planorb</name>
    <name type="synonym">Freshwater snail</name>
    <dbReference type="NCBI Taxonomy" id="6526"/>
    <lineage>
        <taxon>Eukaryota</taxon>
        <taxon>Metazoa</taxon>
        <taxon>Spiralia</taxon>
        <taxon>Lophotrochozoa</taxon>
        <taxon>Mollusca</taxon>
        <taxon>Gastropoda</taxon>
        <taxon>Heterobranchia</taxon>
        <taxon>Euthyneura</taxon>
        <taxon>Panpulmonata</taxon>
        <taxon>Hygrophila</taxon>
        <taxon>Lymnaeoidea</taxon>
        <taxon>Planorbidae</taxon>
        <taxon>Biomphalaria</taxon>
    </lineage>
</organism>